<protein>
    <submittedName>
        <fullName evidence="2">Uncharacterized protein</fullName>
    </submittedName>
</protein>
<feature type="compositionally biased region" description="Basic and acidic residues" evidence="1">
    <location>
        <begin position="50"/>
        <end position="66"/>
    </location>
</feature>
<feature type="region of interest" description="Disordered" evidence="1">
    <location>
        <begin position="40"/>
        <end position="82"/>
    </location>
</feature>
<sequence length="82" mass="9535">MVRIVKFSVDSRETPELLHPSFLENDDWNDYEVNFDFSVSENPQMFNNPDDSHSDIPSHKPNDSSYKKNNPCQPRKKPSHSA</sequence>
<accession>A0A3B1DZ06</accession>
<feature type="compositionally biased region" description="Polar residues" evidence="1">
    <location>
        <begin position="40"/>
        <end position="49"/>
    </location>
</feature>
<proteinExistence type="predicted"/>
<evidence type="ECO:0000256" key="1">
    <source>
        <dbReference type="SAM" id="MobiDB-lite"/>
    </source>
</evidence>
<organism evidence="2">
    <name type="scientific">hydrothermal vent metagenome</name>
    <dbReference type="NCBI Taxonomy" id="652676"/>
    <lineage>
        <taxon>unclassified sequences</taxon>
        <taxon>metagenomes</taxon>
        <taxon>ecological metagenomes</taxon>
    </lineage>
</organism>
<gene>
    <name evidence="2" type="ORF">MNBD_PLANCTO02-1185</name>
</gene>
<name>A0A3B1DZ06_9ZZZZ</name>
<reference evidence="2" key="1">
    <citation type="submission" date="2018-06" db="EMBL/GenBank/DDBJ databases">
        <authorList>
            <person name="Zhirakovskaya E."/>
        </authorList>
    </citation>
    <scope>NUCLEOTIDE SEQUENCE</scope>
</reference>
<evidence type="ECO:0000313" key="2">
    <source>
        <dbReference type="EMBL" id="VAX41568.1"/>
    </source>
</evidence>
<dbReference type="AlphaFoldDB" id="A0A3B1DZ06"/>
<dbReference type="EMBL" id="UOGL01000563">
    <property type="protein sequence ID" value="VAX41568.1"/>
    <property type="molecule type" value="Genomic_DNA"/>
</dbReference>